<evidence type="ECO:0000313" key="1">
    <source>
        <dbReference type="EMBL" id="CAE0117830.1"/>
    </source>
</evidence>
<accession>A0A7S3F1P1</accession>
<gene>
    <name evidence="1" type="ORF">HERI1096_LOCUS18529</name>
</gene>
<protein>
    <submittedName>
        <fullName evidence="1">Uncharacterized protein</fullName>
    </submittedName>
</protein>
<dbReference type="AlphaFoldDB" id="A0A7S3F1P1"/>
<sequence>MTISCVPRLVCRAKRLDDKGEQIDVLLWAFDGNGGVRSPKTVDLLCCDWDTQSTSSVIKVTAGGATDPTSPPIYMWADADGTMLANLTVDTGGVLIASGDVKTGGGNSVSANAEEIEALKAQLAATEAIIASLQVNITTQQAQIQGLLSATNLLTFLSSYAHANYQVGPGFVTRHSGTFSWNEGAARTNVGYNSGERVTIEIPSCQDAIVGFVPASFNINSAYTDVPYAIMCGSGHRMVYESGNMRMRTSGITGTMSLTLNTDGTVHYSKNGAVIYTSLITNTQWPLYVGVVGERVGYGVSGLHSVV</sequence>
<name>A0A7S3F1P1_9EUKA</name>
<reference evidence="1" key="1">
    <citation type="submission" date="2021-01" db="EMBL/GenBank/DDBJ databases">
        <authorList>
            <person name="Corre E."/>
            <person name="Pelletier E."/>
            <person name="Niang G."/>
            <person name="Scheremetjew M."/>
            <person name="Finn R."/>
            <person name="Kale V."/>
            <person name="Holt S."/>
            <person name="Cochrane G."/>
            <person name="Meng A."/>
            <person name="Brown T."/>
            <person name="Cohen L."/>
        </authorList>
    </citation>
    <scope>NUCLEOTIDE SEQUENCE</scope>
    <source>
        <strain evidence="1">CCMP281</strain>
    </source>
</reference>
<dbReference type="EMBL" id="HBHX01033312">
    <property type="protein sequence ID" value="CAE0117830.1"/>
    <property type="molecule type" value="Transcribed_RNA"/>
</dbReference>
<proteinExistence type="predicted"/>
<organism evidence="1">
    <name type="scientific">Haptolina ericina</name>
    <dbReference type="NCBI Taxonomy" id="156174"/>
    <lineage>
        <taxon>Eukaryota</taxon>
        <taxon>Haptista</taxon>
        <taxon>Haptophyta</taxon>
        <taxon>Prymnesiophyceae</taxon>
        <taxon>Prymnesiales</taxon>
        <taxon>Prymnesiaceae</taxon>
        <taxon>Haptolina</taxon>
    </lineage>
</organism>